<dbReference type="Gene3D" id="3.40.50.1100">
    <property type="match status" value="1"/>
</dbReference>
<evidence type="ECO:0000256" key="4">
    <source>
        <dbReference type="ARBA" id="ARBA00023239"/>
    </source>
</evidence>
<dbReference type="InterPro" id="IPR036052">
    <property type="entry name" value="TrpB-like_PALP_sf"/>
</dbReference>
<keyword evidence="7" id="KW-1185">Reference proteome</keyword>
<evidence type="ECO:0000313" key="6">
    <source>
        <dbReference type="EMBL" id="KAK1434892.1"/>
    </source>
</evidence>
<dbReference type="Proteomes" id="UP001229421">
    <property type="component" value="Unassembled WGS sequence"/>
</dbReference>
<dbReference type="InterPro" id="IPR001926">
    <property type="entry name" value="TrpB-like_PALP"/>
</dbReference>
<organism evidence="6 7">
    <name type="scientific">Tagetes erecta</name>
    <name type="common">African marigold</name>
    <dbReference type="NCBI Taxonomy" id="13708"/>
    <lineage>
        <taxon>Eukaryota</taxon>
        <taxon>Viridiplantae</taxon>
        <taxon>Streptophyta</taxon>
        <taxon>Embryophyta</taxon>
        <taxon>Tracheophyta</taxon>
        <taxon>Spermatophyta</taxon>
        <taxon>Magnoliopsida</taxon>
        <taxon>eudicotyledons</taxon>
        <taxon>Gunneridae</taxon>
        <taxon>Pentapetalae</taxon>
        <taxon>asterids</taxon>
        <taxon>campanulids</taxon>
        <taxon>Asterales</taxon>
        <taxon>Asteraceae</taxon>
        <taxon>Asteroideae</taxon>
        <taxon>Heliantheae alliance</taxon>
        <taxon>Tageteae</taxon>
        <taxon>Tagetes</taxon>
    </lineage>
</organism>
<comment type="cofactor">
    <cofactor evidence="1">
        <name>pyridoxal 5'-phosphate</name>
        <dbReference type="ChEBI" id="CHEBI:597326"/>
    </cofactor>
</comment>
<dbReference type="FunFam" id="3.40.50.1100:FF:000005">
    <property type="entry name" value="Threonine dehydratase catabolic"/>
    <property type="match status" value="1"/>
</dbReference>
<dbReference type="Pfam" id="PF00291">
    <property type="entry name" value="PALP"/>
    <property type="match status" value="1"/>
</dbReference>
<evidence type="ECO:0000256" key="3">
    <source>
        <dbReference type="ARBA" id="ARBA00022898"/>
    </source>
</evidence>
<dbReference type="GO" id="GO:0006567">
    <property type="term" value="P:L-threonine catabolic process"/>
    <property type="evidence" value="ECO:0007669"/>
    <property type="project" value="TreeGrafter"/>
</dbReference>
<dbReference type="GO" id="GO:0004794">
    <property type="term" value="F:threonine deaminase activity"/>
    <property type="evidence" value="ECO:0007669"/>
    <property type="project" value="TreeGrafter"/>
</dbReference>
<comment type="similarity">
    <text evidence="2">Belongs to the serine/threonine dehydratase family.</text>
</comment>
<reference evidence="6" key="1">
    <citation type="journal article" date="2023" name="bioRxiv">
        <title>Improved chromosome-level genome assembly for marigold (Tagetes erecta).</title>
        <authorList>
            <person name="Jiang F."/>
            <person name="Yuan L."/>
            <person name="Wang S."/>
            <person name="Wang H."/>
            <person name="Xu D."/>
            <person name="Wang A."/>
            <person name="Fan W."/>
        </authorList>
    </citation>
    <scope>NUCLEOTIDE SEQUENCE</scope>
    <source>
        <strain evidence="6">WSJ</strain>
        <tissue evidence="6">Leaf</tissue>
    </source>
</reference>
<evidence type="ECO:0000256" key="2">
    <source>
        <dbReference type="ARBA" id="ARBA00010869"/>
    </source>
</evidence>
<evidence type="ECO:0000259" key="5">
    <source>
        <dbReference type="Pfam" id="PF00291"/>
    </source>
</evidence>
<dbReference type="InterPro" id="IPR050147">
    <property type="entry name" value="Ser/Thr_Dehydratase"/>
</dbReference>
<feature type="domain" description="Tryptophan synthase beta chain-like PALP" evidence="5">
    <location>
        <begin position="2"/>
        <end position="63"/>
    </location>
</feature>
<dbReference type="EMBL" id="JAUHHV010000001">
    <property type="protein sequence ID" value="KAK1434892.1"/>
    <property type="molecule type" value="Genomic_DNA"/>
</dbReference>
<dbReference type="PANTHER" id="PTHR48078">
    <property type="entry name" value="THREONINE DEHYDRATASE, MITOCHONDRIAL-RELATED"/>
    <property type="match status" value="1"/>
</dbReference>
<keyword evidence="4" id="KW-0456">Lyase</keyword>
<protein>
    <recommendedName>
        <fullName evidence="5">Tryptophan synthase beta chain-like PALP domain-containing protein</fullName>
    </recommendedName>
</protein>
<name>A0AAD8LAL1_TARER</name>
<dbReference type="GO" id="GO:0006565">
    <property type="term" value="P:L-serine catabolic process"/>
    <property type="evidence" value="ECO:0007669"/>
    <property type="project" value="TreeGrafter"/>
</dbReference>
<dbReference type="GO" id="GO:0003941">
    <property type="term" value="F:L-serine ammonia-lyase activity"/>
    <property type="evidence" value="ECO:0007669"/>
    <property type="project" value="TreeGrafter"/>
</dbReference>
<accession>A0AAD8LAL1</accession>
<proteinExistence type="inferred from homology"/>
<dbReference type="SUPFAM" id="SSF53686">
    <property type="entry name" value="Tryptophan synthase beta subunit-like PLP-dependent enzymes"/>
    <property type="match status" value="1"/>
</dbReference>
<dbReference type="PANTHER" id="PTHR48078:SF11">
    <property type="entry name" value="THREONINE DEHYDRATASE, MITOCHONDRIAL"/>
    <property type="match status" value="1"/>
</dbReference>
<evidence type="ECO:0000313" key="7">
    <source>
        <dbReference type="Proteomes" id="UP001229421"/>
    </source>
</evidence>
<keyword evidence="3" id="KW-0663">Pyridoxal phosphate</keyword>
<comment type="caution">
    <text evidence="6">The sequence shown here is derived from an EMBL/GenBank/DDBJ whole genome shotgun (WGS) entry which is preliminary data.</text>
</comment>
<sequence length="96" mass="10238">MMAKLLKDQLARGIICSSAGNHAQGVALASKTLGCDAVIVMPFTTPRIKWESVKRLGATVVLEGDSTCLRRKGTLILEPAGALALTCWCRSILQVL</sequence>
<dbReference type="GO" id="GO:0009097">
    <property type="term" value="P:isoleucine biosynthetic process"/>
    <property type="evidence" value="ECO:0007669"/>
    <property type="project" value="TreeGrafter"/>
</dbReference>
<gene>
    <name evidence="6" type="ORF">QVD17_00646</name>
</gene>
<dbReference type="AlphaFoldDB" id="A0AAD8LAL1"/>
<evidence type="ECO:0000256" key="1">
    <source>
        <dbReference type="ARBA" id="ARBA00001933"/>
    </source>
</evidence>